<dbReference type="Proteomes" id="UP001458946">
    <property type="component" value="Unassembled WGS sequence"/>
</dbReference>
<reference evidence="1 2" key="1">
    <citation type="submission" date="2024-02" db="EMBL/GenBank/DDBJ databases">
        <title>Deinococcus xinjiangensis NBRC 107630.</title>
        <authorList>
            <person name="Ichikawa N."/>
            <person name="Katano-Makiyama Y."/>
            <person name="Hidaka K."/>
        </authorList>
    </citation>
    <scope>NUCLEOTIDE SEQUENCE [LARGE SCALE GENOMIC DNA]</scope>
    <source>
        <strain evidence="1 2">NBRC 107630</strain>
    </source>
</reference>
<name>A0ABP9VF26_9DEIO</name>
<organism evidence="1 2">
    <name type="scientific">Deinococcus xinjiangensis</name>
    <dbReference type="NCBI Taxonomy" id="457454"/>
    <lineage>
        <taxon>Bacteria</taxon>
        <taxon>Thermotogati</taxon>
        <taxon>Deinococcota</taxon>
        <taxon>Deinococci</taxon>
        <taxon>Deinococcales</taxon>
        <taxon>Deinococcaceae</taxon>
        <taxon>Deinococcus</taxon>
    </lineage>
</organism>
<accession>A0ABP9VF26</accession>
<keyword evidence="2" id="KW-1185">Reference proteome</keyword>
<evidence type="ECO:0008006" key="3">
    <source>
        <dbReference type="Google" id="ProtNLM"/>
    </source>
</evidence>
<evidence type="ECO:0000313" key="2">
    <source>
        <dbReference type="Proteomes" id="UP001458946"/>
    </source>
</evidence>
<proteinExistence type="predicted"/>
<evidence type="ECO:0000313" key="1">
    <source>
        <dbReference type="EMBL" id="GAA5503824.1"/>
    </source>
</evidence>
<sequence length="78" mass="8569">MLDNSTSITHPVEPKLIREAHLWLLAQARGAAPPTLSHSAAQWLEARELLNWVLTETGETTAEISERGRLAVLGKRAS</sequence>
<dbReference type="EMBL" id="BAABRN010000069">
    <property type="protein sequence ID" value="GAA5503824.1"/>
    <property type="molecule type" value="Genomic_DNA"/>
</dbReference>
<protein>
    <recommendedName>
        <fullName evidence="3">DUF2934 domain-containing protein</fullName>
    </recommendedName>
</protein>
<comment type="caution">
    <text evidence="1">The sequence shown here is derived from an EMBL/GenBank/DDBJ whole genome shotgun (WGS) entry which is preliminary data.</text>
</comment>
<gene>
    <name evidence="1" type="ORF">Dxin01_03587</name>
</gene>